<dbReference type="RefSeq" id="WP_188749846.1">
    <property type="nucleotide sequence ID" value="NZ_BMIJ01000006.1"/>
</dbReference>
<feature type="domain" description="Alpha-galactosidase NEW3" evidence="3">
    <location>
        <begin position="579"/>
        <end position="653"/>
    </location>
</feature>
<dbReference type="Pfam" id="PF10633">
    <property type="entry name" value="NPCBM_assoc"/>
    <property type="match status" value="1"/>
</dbReference>
<dbReference type="InterPro" id="IPR018905">
    <property type="entry name" value="A-galactase_NEW3"/>
</dbReference>
<dbReference type="SUPFAM" id="SSF55486">
    <property type="entry name" value="Metalloproteases ('zincins'), catalytic domain"/>
    <property type="match status" value="1"/>
</dbReference>
<keyword evidence="5" id="KW-1185">Reference proteome</keyword>
<dbReference type="Proteomes" id="UP000629025">
    <property type="component" value="Unassembled WGS sequence"/>
</dbReference>
<feature type="signal peptide" evidence="2">
    <location>
        <begin position="1"/>
        <end position="27"/>
    </location>
</feature>
<dbReference type="PANTHER" id="PTHR34720:SF9">
    <property type="entry name" value="BLR4714 PROTEIN"/>
    <property type="match status" value="1"/>
</dbReference>
<sequence length="974" mass="101316">MRLSVSPYGRLLAALGLATSLSLTALSAVSATHGHTHTAPAQAVDAAQARQQATDLTQALVALQKQWANAKGAEKSRALENLIHAAQERRAALVDLAMTHPEEVLRAAIPDKRQLGMPQEVVSLLEQQVEITGESDVFYEDYADGSHKLRRFVKTPFGERFELSSSLSEGSLQSGESLSVDGVLLPTEDATDSDGVMVAKAESIVTAECCTQESTTTSPPPAGRYTFGEQKVLVMLVNFEDNTTQPWTTEQVRDVVFGTVNDFYLENSSNRTWLTGDVTGWLTLPISSTVCDYYGLDSAAASAASAAGIDTSAYQRIVYAFPKNACGWAGLGTIGSGTYSRAWLNGYVTPYVAGHELGHNLGLGHSGGLECGSDVIEGAGSCTGVAYGNRLDIMGSPNTGHFNAFQKERLGWLDQGLTTVSSGGTYTLEPYSLDSSTTKALKVLQGTDASTGEQTWYYIEFRQPIGFDSFITTSTSRYPVDAANVMNGVVINRGNLSDYNSSRLLDMTPGSDANINFDFNDSALEVGERFYDANSGVEIATNWVNGDQINVSITTAPMECVPAAPTLSLTPKTSEWVPAGTQVEFVVNIVNNDSQACPATTYQLSSTVPSGWTQSYGSQTASLAPGETASSSLYVTSSATAADGFYDIPVTVSGGSNQVTDSMTYVVDTPVVNSAPVAQNDSASTDYEKAVIIDVLNNDSDPDGDALAVTLVSNLNGSALINSDGTISFTPAKGFSGTETFNYSISDGQGGSASATVSVDVAAAPVTNSAPVAQNDTASTDYEQAVIINVLGNDSDPDGDALTVTQVNNLNGSALINANGTITYTPAKGFSGTVTFSYSISDGQGGSASATVNVDVAAAPVTNSAPVAQPDSAATDKQSPVTIAVLANDSDADGDTLQLISATQGSKGSVALNDDGTLTYYPAKNFRDGDSFTYAISDGSLISSTTVTILVSSGATDTTGGGGKGGGNGKGPSK</sequence>
<proteinExistence type="predicted"/>
<reference evidence="5" key="1">
    <citation type="journal article" date="2019" name="Int. J. Syst. Evol. Microbiol.">
        <title>The Global Catalogue of Microorganisms (GCM) 10K type strain sequencing project: providing services to taxonomists for standard genome sequencing and annotation.</title>
        <authorList>
            <consortium name="The Broad Institute Genomics Platform"/>
            <consortium name="The Broad Institute Genome Sequencing Center for Infectious Disease"/>
            <person name="Wu L."/>
            <person name="Ma J."/>
        </authorList>
    </citation>
    <scope>NUCLEOTIDE SEQUENCE [LARGE SCALE GENOMIC DNA]</scope>
    <source>
        <strain evidence="5">CGMCC 1.15341</strain>
    </source>
</reference>
<dbReference type="NCBIfam" id="NF012211">
    <property type="entry name" value="tand_rpt_95"/>
    <property type="match status" value="3"/>
</dbReference>
<dbReference type="Pfam" id="PF17963">
    <property type="entry name" value="Big_9"/>
    <property type="match status" value="3"/>
</dbReference>
<feature type="compositionally biased region" description="Gly residues" evidence="1">
    <location>
        <begin position="959"/>
        <end position="974"/>
    </location>
</feature>
<keyword evidence="2" id="KW-0732">Signal</keyword>
<dbReference type="Gene3D" id="2.60.40.2810">
    <property type="match status" value="3"/>
</dbReference>
<feature type="region of interest" description="Disordered" evidence="1">
    <location>
        <begin position="953"/>
        <end position="974"/>
    </location>
</feature>
<evidence type="ECO:0000256" key="1">
    <source>
        <dbReference type="SAM" id="MobiDB-lite"/>
    </source>
</evidence>
<dbReference type="Gene3D" id="2.60.40.10">
    <property type="entry name" value="Immunoglobulins"/>
    <property type="match status" value="1"/>
</dbReference>
<evidence type="ECO:0000313" key="5">
    <source>
        <dbReference type="Proteomes" id="UP000629025"/>
    </source>
</evidence>
<name>A0ABQ1KJA2_9GAMM</name>
<dbReference type="Gene3D" id="3.40.390.10">
    <property type="entry name" value="Collagenase (Catalytic Domain)"/>
    <property type="match status" value="1"/>
</dbReference>
<evidence type="ECO:0000259" key="3">
    <source>
        <dbReference type="Pfam" id="PF10633"/>
    </source>
</evidence>
<dbReference type="InterPro" id="IPR013783">
    <property type="entry name" value="Ig-like_fold"/>
</dbReference>
<comment type="caution">
    <text evidence="4">The sequence shown here is derived from an EMBL/GenBank/DDBJ whole genome shotgun (WGS) entry which is preliminary data.</text>
</comment>
<gene>
    <name evidence="4" type="ORF">GCM10011352_30410</name>
</gene>
<evidence type="ECO:0000256" key="2">
    <source>
        <dbReference type="SAM" id="SignalP"/>
    </source>
</evidence>
<dbReference type="EMBL" id="BMIJ01000006">
    <property type="protein sequence ID" value="GGC02122.1"/>
    <property type="molecule type" value="Genomic_DNA"/>
</dbReference>
<feature type="chain" id="PRO_5045830048" evidence="2">
    <location>
        <begin position="28"/>
        <end position="974"/>
    </location>
</feature>
<organism evidence="4 5">
    <name type="scientific">Marinobacterium zhoushanense</name>
    <dbReference type="NCBI Taxonomy" id="1679163"/>
    <lineage>
        <taxon>Bacteria</taxon>
        <taxon>Pseudomonadati</taxon>
        <taxon>Pseudomonadota</taxon>
        <taxon>Gammaproteobacteria</taxon>
        <taxon>Oceanospirillales</taxon>
        <taxon>Oceanospirillaceae</taxon>
        <taxon>Marinobacterium</taxon>
    </lineage>
</organism>
<evidence type="ECO:0000313" key="4">
    <source>
        <dbReference type="EMBL" id="GGC02122.1"/>
    </source>
</evidence>
<accession>A0ABQ1KJA2</accession>
<dbReference type="InterPro" id="IPR024079">
    <property type="entry name" value="MetalloPept_cat_dom_sf"/>
</dbReference>
<dbReference type="PANTHER" id="PTHR34720">
    <property type="entry name" value="MICROCYSTIN DEPENDENT PROTEIN"/>
    <property type="match status" value="1"/>
</dbReference>
<protein>
    <submittedName>
        <fullName evidence="4">Peptidase M11</fullName>
    </submittedName>
</protein>